<dbReference type="AlphaFoldDB" id="A0A8J5SMB8"/>
<dbReference type="Proteomes" id="UP000729402">
    <property type="component" value="Unassembled WGS sequence"/>
</dbReference>
<comment type="caution">
    <text evidence="1">The sequence shown here is derived from an EMBL/GenBank/DDBJ whole genome shotgun (WGS) entry which is preliminary data.</text>
</comment>
<protein>
    <submittedName>
        <fullName evidence="1">Uncharacterized protein</fullName>
    </submittedName>
</protein>
<gene>
    <name evidence="1" type="ORF">GUJ93_ZPchr0006g42479</name>
</gene>
<reference evidence="1" key="1">
    <citation type="journal article" date="2021" name="bioRxiv">
        <title>Whole Genome Assembly and Annotation of Northern Wild Rice, Zizania palustris L., Supports a Whole Genome Duplication in the Zizania Genus.</title>
        <authorList>
            <person name="Haas M."/>
            <person name="Kono T."/>
            <person name="Macchietto M."/>
            <person name="Millas R."/>
            <person name="McGilp L."/>
            <person name="Shao M."/>
            <person name="Duquette J."/>
            <person name="Hirsch C.N."/>
            <person name="Kimball J."/>
        </authorList>
    </citation>
    <scope>NUCLEOTIDE SEQUENCE</scope>
    <source>
        <tissue evidence="1">Fresh leaf tissue</tissue>
    </source>
</reference>
<dbReference type="EMBL" id="JAAALK010000283">
    <property type="protein sequence ID" value="KAG8076730.1"/>
    <property type="molecule type" value="Genomic_DNA"/>
</dbReference>
<evidence type="ECO:0000313" key="1">
    <source>
        <dbReference type="EMBL" id="KAG8076730.1"/>
    </source>
</evidence>
<proteinExistence type="predicted"/>
<evidence type="ECO:0000313" key="2">
    <source>
        <dbReference type="Proteomes" id="UP000729402"/>
    </source>
</evidence>
<keyword evidence="2" id="KW-1185">Reference proteome</keyword>
<feature type="non-terminal residue" evidence="1">
    <location>
        <position position="62"/>
    </location>
</feature>
<accession>A0A8J5SMB8</accession>
<name>A0A8J5SMB8_ZIZPA</name>
<reference evidence="1" key="2">
    <citation type="submission" date="2021-02" db="EMBL/GenBank/DDBJ databases">
        <authorList>
            <person name="Kimball J.A."/>
            <person name="Haas M.W."/>
            <person name="Macchietto M."/>
            <person name="Kono T."/>
            <person name="Duquette J."/>
            <person name="Shao M."/>
        </authorList>
    </citation>
    <scope>NUCLEOTIDE SEQUENCE</scope>
    <source>
        <tissue evidence="1">Fresh leaf tissue</tissue>
    </source>
</reference>
<sequence length="62" mass="7044">MLRCRGCWRCSEEKGVPKTTLKQSGHAYFPVANGYMQQANAREADMLIQILSIVYAILGRIR</sequence>
<organism evidence="1 2">
    <name type="scientific">Zizania palustris</name>
    <name type="common">Northern wild rice</name>
    <dbReference type="NCBI Taxonomy" id="103762"/>
    <lineage>
        <taxon>Eukaryota</taxon>
        <taxon>Viridiplantae</taxon>
        <taxon>Streptophyta</taxon>
        <taxon>Embryophyta</taxon>
        <taxon>Tracheophyta</taxon>
        <taxon>Spermatophyta</taxon>
        <taxon>Magnoliopsida</taxon>
        <taxon>Liliopsida</taxon>
        <taxon>Poales</taxon>
        <taxon>Poaceae</taxon>
        <taxon>BOP clade</taxon>
        <taxon>Oryzoideae</taxon>
        <taxon>Oryzeae</taxon>
        <taxon>Zizaniinae</taxon>
        <taxon>Zizania</taxon>
    </lineage>
</organism>